<proteinExistence type="predicted"/>
<accession>A0A328DXW0</accession>
<gene>
    <name evidence="2" type="ORF">DM860_017970</name>
</gene>
<evidence type="ECO:0000313" key="3">
    <source>
        <dbReference type="Proteomes" id="UP000249390"/>
    </source>
</evidence>
<protein>
    <submittedName>
        <fullName evidence="2">Uncharacterized protein</fullName>
    </submittedName>
</protein>
<feature type="region of interest" description="Disordered" evidence="1">
    <location>
        <begin position="1"/>
        <end position="51"/>
    </location>
</feature>
<reference evidence="2 3" key="1">
    <citation type="submission" date="2018-06" db="EMBL/GenBank/DDBJ databases">
        <title>The Genome of Cuscuta australis (Dodder) Provides Insight into the Evolution of Plant Parasitism.</title>
        <authorList>
            <person name="Liu H."/>
        </authorList>
    </citation>
    <scope>NUCLEOTIDE SEQUENCE [LARGE SCALE GENOMIC DNA]</scope>
    <source>
        <strain evidence="3">cv. Yunnan</strain>
        <tissue evidence="2">Vines</tissue>
    </source>
</reference>
<feature type="compositionally biased region" description="Polar residues" evidence="1">
    <location>
        <begin position="31"/>
        <end position="45"/>
    </location>
</feature>
<keyword evidence="3" id="KW-1185">Reference proteome</keyword>
<sequence length="51" mass="5906">MKPDSKPSEKSDFVNRKKIKHKSMHVHRRTWTGSRSEMKDANSTTGGYGRE</sequence>
<evidence type="ECO:0000313" key="2">
    <source>
        <dbReference type="EMBL" id="RAL50060.1"/>
    </source>
</evidence>
<feature type="compositionally biased region" description="Basic residues" evidence="1">
    <location>
        <begin position="16"/>
        <end position="30"/>
    </location>
</feature>
<comment type="caution">
    <text evidence="2">The sequence shown here is derived from an EMBL/GenBank/DDBJ whole genome shotgun (WGS) entry which is preliminary data.</text>
</comment>
<dbReference type="AlphaFoldDB" id="A0A328DXW0"/>
<name>A0A328DXW0_9ASTE</name>
<feature type="compositionally biased region" description="Basic and acidic residues" evidence="1">
    <location>
        <begin position="1"/>
        <end position="15"/>
    </location>
</feature>
<organism evidence="2 3">
    <name type="scientific">Cuscuta australis</name>
    <dbReference type="NCBI Taxonomy" id="267555"/>
    <lineage>
        <taxon>Eukaryota</taxon>
        <taxon>Viridiplantae</taxon>
        <taxon>Streptophyta</taxon>
        <taxon>Embryophyta</taxon>
        <taxon>Tracheophyta</taxon>
        <taxon>Spermatophyta</taxon>
        <taxon>Magnoliopsida</taxon>
        <taxon>eudicotyledons</taxon>
        <taxon>Gunneridae</taxon>
        <taxon>Pentapetalae</taxon>
        <taxon>asterids</taxon>
        <taxon>lamiids</taxon>
        <taxon>Solanales</taxon>
        <taxon>Convolvulaceae</taxon>
        <taxon>Cuscuteae</taxon>
        <taxon>Cuscuta</taxon>
        <taxon>Cuscuta subgen. Grammica</taxon>
        <taxon>Cuscuta sect. Cleistogrammica</taxon>
    </lineage>
</organism>
<dbReference type="EMBL" id="NQVE01000071">
    <property type="protein sequence ID" value="RAL50060.1"/>
    <property type="molecule type" value="Genomic_DNA"/>
</dbReference>
<dbReference type="Proteomes" id="UP000249390">
    <property type="component" value="Unassembled WGS sequence"/>
</dbReference>
<evidence type="ECO:0000256" key="1">
    <source>
        <dbReference type="SAM" id="MobiDB-lite"/>
    </source>
</evidence>